<gene>
    <name evidence="1" type="ORF">RUMHYD_01899</name>
</gene>
<reference evidence="1 2" key="1">
    <citation type="submission" date="2009-01" db="EMBL/GenBank/DDBJ databases">
        <authorList>
            <person name="Fulton L."/>
            <person name="Clifton S."/>
            <person name="Fulton B."/>
            <person name="Xu J."/>
            <person name="Minx P."/>
            <person name="Pepin K.H."/>
            <person name="Johnson M."/>
            <person name="Bhonagiri V."/>
            <person name="Nash W.E."/>
            <person name="Mardis E.R."/>
            <person name="Wilson R.K."/>
        </authorList>
    </citation>
    <scope>NUCLEOTIDE SEQUENCE [LARGE SCALE GENOMIC DNA]</scope>
    <source>
        <strain evidence="2">DSM 10507 / JCM 14656 / S5a33</strain>
    </source>
</reference>
<dbReference type="HOGENOM" id="CLU_3230359_0_0_9"/>
<protein>
    <submittedName>
        <fullName evidence="1">Uncharacterized protein</fullName>
    </submittedName>
</protein>
<proteinExistence type="predicted"/>
<dbReference type="RefSeq" id="WP_005948789.1">
    <property type="nucleotide sequence ID" value="NZ_CP136423.1"/>
</dbReference>
<organism evidence="1 2">
    <name type="scientific">Blautia hydrogenotrophica (strain DSM 10507 / JCM 14656 / S5a33)</name>
    <name type="common">Ruminococcus hydrogenotrophicus</name>
    <dbReference type="NCBI Taxonomy" id="476272"/>
    <lineage>
        <taxon>Bacteria</taxon>
        <taxon>Bacillati</taxon>
        <taxon>Bacillota</taxon>
        <taxon>Clostridia</taxon>
        <taxon>Lachnospirales</taxon>
        <taxon>Lachnospiraceae</taxon>
        <taxon>Blautia</taxon>
    </lineage>
</organism>
<accession>C0CM24</accession>
<evidence type="ECO:0000313" key="1">
    <source>
        <dbReference type="EMBL" id="EEG49094.1"/>
    </source>
</evidence>
<name>C0CM24_BLAHS</name>
<dbReference type="AlphaFoldDB" id="C0CM24"/>
<dbReference type="GeneID" id="86822359"/>
<dbReference type="PATRIC" id="fig|476272.21.peg.1942"/>
<evidence type="ECO:0000313" key="2">
    <source>
        <dbReference type="Proteomes" id="UP000003100"/>
    </source>
</evidence>
<dbReference type="Proteomes" id="UP000003100">
    <property type="component" value="Unassembled WGS sequence"/>
</dbReference>
<sequence length="43" mass="5144">MLKLQFAPDQKLQKALKKREKSMKKIEKSFRELDKITAKLLLK</sequence>
<comment type="caution">
    <text evidence="1">The sequence shown here is derived from an EMBL/GenBank/DDBJ whole genome shotgun (WGS) entry which is preliminary data.</text>
</comment>
<reference evidence="1 2" key="2">
    <citation type="submission" date="2009-02" db="EMBL/GenBank/DDBJ databases">
        <title>Draft genome sequence of Blautia hydrogenotrophica DSM 10507 (Ruminococcus hydrogenotrophicus DSM 10507).</title>
        <authorList>
            <person name="Sudarsanam P."/>
            <person name="Ley R."/>
            <person name="Guruge J."/>
            <person name="Turnbaugh P.J."/>
            <person name="Mahowald M."/>
            <person name="Liep D."/>
            <person name="Gordon J."/>
        </authorList>
    </citation>
    <scope>NUCLEOTIDE SEQUENCE [LARGE SCALE GENOMIC DNA]</scope>
    <source>
        <strain evidence="2">DSM 10507 / JCM 14656 / S5a33</strain>
    </source>
</reference>
<dbReference type="EMBL" id="ACBZ01000101">
    <property type="protein sequence ID" value="EEG49094.1"/>
    <property type="molecule type" value="Genomic_DNA"/>
</dbReference>
<keyword evidence="2" id="KW-1185">Reference proteome</keyword>